<evidence type="ECO:0000313" key="2">
    <source>
        <dbReference type="EMBL" id="GBB95226.1"/>
    </source>
</evidence>
<protein>
    <submittedName>
        <fullName evidence="2">Uncharacterized protein</fullName>
    </submittedName>
</protein>
<organism evidence="2 3">
    <name type="scientific">Rhizophagus clarus</name>
    <dbReference type="NCBI Taxonomy" id="94130"/>
    <lineage>
        <taxon>Eukaryota</taxon>
        <taxon>Fungi</taxon>
        <taxon>Fungi incertae sedis</taxon>
        <taxon>Mucoromycota</taxon>
        <taxon>Glomeromycotina</taxon>
        <taxon>Glomeromycetes</taxon>
        <taxon>Glomerales</taxon>
        <taxon>Glomeraceae</taxon>
        <taxon>Rhizophagus</taxon>
    </lineage>
</organism>
<evidence type="ECO:0000313" key="3">
    <source>
        <dbReference type="Proteomes" id="UP000247702"/>
    </source>
</evidence>
<evidence type="ECO:0000256" key="1">
    <source>
        <dbReference type="SAM" id="MobiDB-lite"/>
    </source>
</evidence>
<name>A0A2Z6RSZ3_9GLOM</name>
<dbReference type="Proteomes" id="UP000247702">
    <property type="component" value="Unassembled WGS sequence"/>
</dbReference>
<dbReference type="STRING" id="94130.A0A2Z6RSZ3"/>
<gene>
    <name evidence="2" type="ORF">RclHR1_00250024</name>
</gene>
<dbReference type="AlphaFoldDB" id="A0A2Z6RSZ3"/>
<comment type="caution">
    <text evidence="2">The sequence shown here is derived from an EMBL/GenBank/DDBJ whole genome shotgun (WGS) entry which is preliminary data.</text>
</comment>
<reference evidence="2 3" key="1">
    <citation type="submission" date="2017-11" db="EMBL/GenBank/DDBJ databases">
        <title>The genome of Rhizophagus clarus HR1 reveals common genetic basis of auxotrophy among arbuscular mycorrhizal fungi.</title>
        <authorList>
            <person name="Kobayashi Y."/>
        </authorList>
    </citation>
    <scope>NUCLEOTIDE SEQUENCE [LARGE SCALE GENOMIC DNA]</scope>
    <source>
        <strain evidence="2 3">HR1</strain>
    </source>
</reference>
<keyword evidence="3" id="KW-1185">Reference proteome</keyword>
<feature type="region of interest" description="Disordered" evidence="1">
    <location>
        <begin position="365"/>
        <end position="388"/>
    </location>
</feature>
<proteinExistence type="predicted"/>
<accession>A0A2Z6RSZ3</accession>
<dbReference type="EMBL" id="BEXD01001668">
    <property type="protein sequence ID" value="GBB95226.1"/>
    <property type="molecule type" value="Genomic_DNA"/>
</dbReference>
<sequence length="462" mass="53611">MSSLTIENAPILSNSFNDENLEFNGINLIKKYENILRNMLDDATNFNNSRTHNYALEGTIQLMENLVGCPKEDIQRGMECFVPKAAVHISNIQWQYYEGSTARLELILRAMSSALHVLSNFVTKIEADTRDSLYKSFSKFWAIYRNSKCINANVVFSLREIRNCLRLIKVDQSIEPTIKVGFDTIINIIQSEYVSAFISFVQLLNGVGFEYATGEWYYEWRSIREKYFKLCQHIQKIILKKELKDFIKNYSNYRLRNSKNAMINCFLPDHIDTLLLGYLYLIQRLLEEFFPQMKEHDKEIVSFCNELIKAIEILYVIYVAKGNIKNEYFKRLITYNSSQPPQLEPNNVNNILIVPPSYQINTPPGSATSDFTSFSTPPQSPALSKQPETNKWAVPGVLEENQNRQGNNISSVQKLTTHIRKANNFTRTVDVDGIIDDVIKLFDERRKTRENIFELKRNITSY</sequence>